<dbReference type="OrthoDB" id="28322at2759"/>
<evidence type="ECO:0000256" key="1">
    <source>
        <dbReference type="SAM" id="Coils"/>
    </source>
</evidence>
<feature type="signal peptide" evidence="3">
    <location>
        <begin position="1"/>
        <end position="39"/>
    </location>
</feature>
<keyword evidence="3" id="KW-0732">Signal</keyword>
<dbReference type="PANTHER" id="PTHR12630:SF1">
    <property type="entry name" value="GLUCOSIDASE 2 SUBUNIT BETA"/>
    <property type="match status" value="1"/>
</dbReference>
<dbReference type="PANTHER" id="PTHR12630">
    <property type="entry name" value="N-LINKED OLIGOSACCHARIDE PROCESSING"/>
    <property type="match status" value="1"/>
</dbReference>
<evidence type="ECO:0000259" key="4">
    <source>
        <dbReference type="Pfam" id="PF13015"/>
    </source>
</evidence>
<dbReference type="AlphaFoldDB" id="A0A2A9M6C4"/>
<dbReference type="Proteomes" id="UP000224006">
    <property type="component" value="Chromosome IX"/>
</dbReference>
<feature type="chain" id="PRO_5012541072" description="Glucosidase 2 subunit beta-like domain-containing protein" evidence="3">
    <location>
        <begin position="40"/>
        <end position="917"/>
    </location>
</feature>
<keyword evidence="6" id="KW-1185">Reference proteome</keyword>
<accession>A0A2A9M6C4</accession>
<dbReference type="Pfam" id="PF13015">
    <property type="entry name" value="PRKCSH_1"/>
    <property type="match status" value="1"/>
</dbReference>
<feature type="domain" description="Glucosidase 2 subunit beta-like" evidence="4">
    <location>
        <begin position="848"/>
        <end position="906"/>
    </location>
</feature>
<reference evidence="5 6" key="1">
    <citation type="submission" date="2017-09" db="EMBL/GenBank/DDBJ databases">
        <title>Genome sequencing of Besnoitia besnoiti strain Bb-Ger1.</title>
        <authorList>
            <person name="Schares G."/>
            <person name="Venepally P."/>
            <person name="Lorenzi H.A."/>
        </authorList>
    </citation>
    <scope>NUCLEOTIDE SEQUENCE [LARGE SCALE GENOMIC DNA]</scope>
    <source>
        <strain evidence="5 6">Bb-Ger1</strain>
    </source>
</reference>
<evidence type="ECO:0000256" key="3">
    <source>
        <dbReference type="SAM" id="SignalP"/>
    </source>
</evidence>
<dbReference type="RefSeq" id="XP_029216743.1">
    <property type="nucleotide sequence ID" value="XM_029360076.1"/>
</dbReference>
<proteinExistence type="predicted"/>
<feature type="region of interest" description="Disordered" evidence="2">
    <location>
        <begin position="75"/>
        <end position="126"/>
    </location>
</feature>
<evidence type="ECO:0000313" key="5">
    <source>
        <dbReference type="EMBL" id="PFH32734.1"/>
    </source>
</evidence>
<protein>
    <recommendedName>
        <fullName evidence="4">Glucosidase 2 subunit beta-like domain-containing protein</fullName>
    </recommendedName>
</protein>
<dbReference type="InterPro" id="IPR009011">
    <property type="entry name" value="Man6P_isomerase_rcpt-bd_dom_sf"/>
</dbReference>
<gene>
    <name evidence="5" type="ORF">BESB_013460</name>
</gene>
<name>A0A2A9M6C4_BESBE</name>
<dbReference type="STRING" id="94643.A0A2A9M6C4"/>
<dbReference type="InterPro" id="IPR039794">
    <property type="entry name" value="Gtb1-like"/>
</dbReference>
<organism evidence="5 6">
    <name type="scientific">Besnoitia besnoiti</name>
    <name type="common">Apicomplexan protozoan</name>
    <dbReference type="NCBI Taxonomy" id="94643"/>
    <lineage>
        <taxon>Eukaryota</taxon>
        <taxon>Sar</taxon>
        <taxon>Alveolata</taxon>
        <taxon>Apicomplexa</taxon>
        <taxon>Conoidasida</taxon>
        <taxon>Coccidia</taxon>
        <taxon>Eucoccidiorida</taxon>
        <taxon>Eimeriorina</taxon>
        <taxon>Sarcocystidae</taxon>
        <taxon>Besnoitia</taxon>
    </lineage>
</organism>
<dbReference type="InterPro" id="IPR036607">
    <property type="entry name" value="PRKCSH"/>
</dbReference>
<keyword evidence="1" id="KW-0175">Coiled coil</keyword>
<feature type="region of interest" description="Disordered" evidence="2">
    <location>
        <begin position="808"/>
        <end position="838"/>
    </location>
</feature>
<dbReference type="GO" id="GO:0006491">
    <property type="term" value="P:N-glycan processing"/>
    <property type="evidence" value="ECO:0007669"/>
    <property type="project" value="TreeGrafter"/>
</dbReference>
<feature type="compositionally biased region" description="Acidic residues" evidence="2">
    <location>
        <begin position="826"/>
        <end position="838"/>
    </location>
</feature>
<dbReference type="SUPFAM" id="SSF50911">
    <property type="entry name" value="Mannose 6-phosphate receptor domain"/>
    <property type="match status" value="1"/>
</dbReference>
<evidence type="ECO:0000313" key="6">
    <source>
        <dbReference type="Proteomes" id="UP000224006"/>
    </source>
</evidence>
<dbReference type="GO" id="GO:0017177">
    <property type="term" value="C:glucosidase II complex"/>
    <property type="evidence" value="ECO:0007669"/>
    <property type="project" value="TreeGrafter"/>
</dbReference>
<evidence type="ECO:0000256" key="2">
    <source>
        <dbReference type="SAM" id="MobiDB-lite"/>
    </source>
</evidence>
<feature type="coiled-coil region" evidence="1">
    <location>
        <begin position="341"/>
        <end position="400"/>
    </location>
</feature>
<dbReference type="GeneID" id="40306408"/>
<feature type="compositionally biased region" description="Basic and acidic residues" evidence="2">
    <location>
        <begin position="91"/>
        <end position="112"/>
    </location>
</feature>
<feature type="coiled-coil region" evidence="1">
    <location>
        <begin position="655"/>
        <end position="682"/>
    </location>
</feature>
<comment type="caution">
    <text evidence="5">The sequence shown here is derived from an EMBL/GenBank/DDBJ whole genome shotgun (WGS) entry which is preliminary data.</text>
</comment>
<feature type="region of interest" description="Disordered" evidence="2">
    <location>
        <begin position="512"/>
        <end position="561"/>
    </location>
</feature>
<dbReference type="Gene3D" id="2.70.130.10">
    <property type="entry name" value="Mannose-6-phosphate receptor binding domain"/>
    <property type="match status" value="1"/>
</dbReference>
<dbReference type="EMBL" id="NWUJ01000010">
    <property type="protein sequence ID" value="PFH32734.1"/>
    <property type="molecule type" value="Genomic_DNA"/>
</dbReference>
<feature type="region of interest" description="Disordered" evidence="2">
    <location>
        <begin position="585"/>
        <end position="611"/>
    </location>
</feature>
<sequence length="917" mass="98119">MKASRRQTSCAGGRGGGDLGRRFLFVGLVLSSLVCCSACDKAPSAASFSPATRVTAQPVARLPNKAAAGISQLEKARHAEAPQAEQTGEAPSRKTKDGVEARGSSGRREGGQQRKRGMSTSDDYALPRGVNPRLAGAYKPIFSPPAESSFAYPLAQLARGEEEVSSAFFKCPSTGALIPWAMINDNFCDCRGDGFDEPGTDACSGVAPVHSAAAMRFRAALQAFLAEEDAGGRPAESDATSQAQTGPCRWPGGCAGKEFRRLKGASGFFCASQDGSGASTGKPRVISPMKVHDGVCDCCDGSDEAADVSLLPVRAVGYRPFAAFFPFETSPQRAGPSAACANRCEEEAAAWEASRREASATVEAVRAQVAAQEQQVAQLLRQKAEEAAALETAIRRLEDALNCQWLERQWRHADAGKGAAPAHVHHNAAFQLAVKREIVAAREGPRGQAQKVKELAAQSADEELRGWCEALLKDVRQDARRGVQRETGAEAEAEQEEEDGDLGVEAGLAAEVGAPPPATFSRPEKLALFPPPRPQYELLGQAQRAAKEAARGAQTTTRAVETRTAALAAKAAEARRAALEAYLQQQRRGAGEKGGKESEESEDEEEAKSARGSAVGAVLDSLWQSAAGAARRGVQAVHDGLAWMGLAPQPKKEKRGSLHRSLEELKEKKKRLSAQLRHAEGVKGLLAPLYSTCLFTFDLRRRFDYQLCLFDSVRQFPYRPRRAQEALAAYQASAAREGERLPDTARFTGGAAKEPSFLLGTFDSLELVRCPRGSAAARRLLQTAPRGLQASAKARAVQSRTDAATAAAEGAAGISFRPEGEKKGAEEEEEDSLGDDGDPGDHQLCFSMLFLDGDSCADDVQRETEALIHCGPELAVVQVSEVAPCRYAIVLTTPLLCPREQLLEQEKKQFKVLHDEL</sequence>
<dbReference type="VEuPathDB" id="ToxoDB:BESB_013460"/>
<dbReference type="KEGG" id="bbes:BESB_013460"/>
<feature type="compositionally biased region" description="Low complexity" evidence="2">
    <location>
        <begin position="551"/>
        <end position="561"/>
    </location>
</feature>
<feature type="compositionally biased region" description="Basic and acidic residues" evidence="2">
    <location>
        <begin position="589"/>
        <end position="598"/>
    </location>
</feature>